<evidence type="ECO:0000313" key="4">
    <source>
        <dbReference type="Proteomes" id="UP000063429"/>
    </source>
</evidence>
<evidence type="ECO:0000313" key="3">
    <source>
        <dbReference type="EMBL" id="AKZ64367.1"/>
    </source>
</evidence>
<name>A0ABN4I1I2_9BURK</name>
<proteinExistence type="predicted"/>
<dbReference type="InterPro" id="IPR001789">
    <property type="entry name" value="Sig_transdc_resp-reg_receiver"/>
</dbReference>
<sequence length="257" mass="28767">MGLEQVSIQQKFSGLRGWTSAQRALLDQKFGKPDSPPPEDITTFHIPDEKKPTQYKTIYKSEPWNAILKLSNIPQRCILDRGHMLESSAEETLIAIKENEGWVVIPGAKAPEGRPAFKVLRMTPLPAPRIAALDDCADIPDGITALFARQGIQVSAFNDVDSLLEVVRVQPFEAYILDWSIDTDVTSEPAIEYIREAQQSNVPITILTGELRTQQTVGSDIARMVERYKVSVVEKPAILDILVKTFYNILFHIPGRN</sequence>
<dbReference type="EMBL" id="CP011409">
    <property type="protein sequence ID" value="AKZ64367.1"/>
    <property type="molecule type" value="Genomic_DNA"/>
</dbReference>
<organism evidence="3 4">
    <name type="scientific">Herbaspirillum hiltneri N3</name>
    <dbReference type="NCBI Taxonomy" id="1262470"/>
    <lineage>
        <taxon>Bacteria</taxon>
        <taxon>Pseudomonadati</taxon>
        <taxon>Pseudomonadota</taxon>
        <taxon>Betaproteobacteria</taxon>
        <taxon>Burkholderiales</taxon>
        <taxon>Oxalobacteraceae</taxon>
        <taxon>Herbaspirillum</taxon>
    </lineage>
</organism>
<dbReference type="Proteomes" id="UP000063429">
    <property type="component" value="Chromosome"/>
</dbReference>
<keyword evidence="4" id="KW-1185">Reference proteome</keyword>
<dbReference type="PROSITE" id="PS50110">
    <property type="entry name" value="RESPONSE_REGULATORY"/>
    <property type="match status" value="1"/>
</dbReference>
<dbReference type="InterPro" id="IPR011006">
    <property type="entry name" value="CheY-like_superfamily"/>
</dbReference>
<dbReference type="SUPFAM" id="SSF52172">
    <property type="entry name" value="CheY-like"/>
    <property type="match status" value="1"/>
</dbReference>
<feature type="domain" description="Response regulatory" evidence="2">
    <location>
        <begin position="129"/>
        <end position="250"/>
    </location>
</feature>
<gene>
    <name evidence="3" type="ORF">F506_18395</name>
</gene>
<dbReference type="Gene3D" id="3.40.50.2300">
    <property type="match status" value="1"/>
</dbReference>
<keyword evidence="1" id="KW-0597">Phosphoprotein</keyword>
<accession>A0ABN4I1I2</accession>
<reference evidence="4" key="1">
    <citation type="journal article" date="2015" name="Genome Announc.">
        <title>Complete Genome Sequence of Herbaspirillum hiltneri N3 (DSM 17495), Isolated from Surface-Sterilized Wheat Roots.</title>
        <authorList>
            <person name="Guizelini D."/>
            <person name="Saizaki P.M."/>
            <person name="Coimbra N.A."/>
            <person name="Weiss V.A."/>
            <person name="Faoro H."/>
            <person name="Sfeir M.Z."/>
            <person name="Baura V.A."/>
            <person name="Monteiro R.A."/>
            <person name="Chubatsu L.S."/>
            <person name="Souza E.M."/>
            <person name="Cruz L.M."/>
            <person name="Pedrosa F.O."/>
            <person name="Raittz R.T."/>
            <person name="Marchaukoski J.N."/>
            <person name="Steffens M.B."/>
        </authorList>
    </citation>
    <scope>NUCLEOTIDE SEQUENCE [LARGE SCALE GENOMIC DNA]</scope>
    <source>
        <strain evidence="4">N3</strain>
    </source>
</reference>
<evidence type="ECO:0000259" key="2">
    <source>
        <dbReference type="PROSITE" id="PS50110"/>
    </source>
</evidence>
<evidence type="ECO:0000256" key="1">
    <source>
        <dbReference type="PROSITE-ProRule" id="PRU00169"/>
    </source>
</evidence>
<feature type="modified residue" description="4-aspartylphosphate" evidence="1">
    <location>
        <position position="178"/>
    </location>
</feature>
<protein>
    <recommendedName>
        <fullName evidence="2">Response regulatory domain-containing protein</fullName>
    </recommendedName>
</protein>